<proteinExistence type="predicted"/>
<comment type="caution">
    <text evidence="2">The sequence shown here is derived from an EMBL/GenBank/DDBJ whole genome shotgun (WGS) entry which is preliminary data.</text>
</comment>
<dbReference type="Pfam" id="PF00149">
    <property type="entry name" value="Metallophos"/>
    <property type="match status" value="1"/>
</dbReference>
<reference evidence="2 3" key="1">
    <citation type="submission" date="2023-10" db="EMBL/GenBank/DDBJ databases">
        <authorList>
            <person name="Maclean D."/>
            <person name="Macfadyen A."/>
        </authorList>
    </citation>
    <scope>NUCLEOTIDE SEQUENCE [LARGE SCALE GENOMIC DNA]</scope>
</reference>
<name>A0AAV1I496_9CHLO</name>
<dbReference type="InterPro" id="IPR004843">
    <property type="entry name" value="Calcineurin-like_PHP"/>
</dbReference>
<organism evidence="2 3">
    <name type="scientific">Coccomyxa viridis</name>
    <dbReference type="NCBI Taxonomy" id="1274662"/>
    <lineage>
        <taxon>Eukaryota</taxon>
        <taxon>Viridiplantae</taxon>
        <taxon>Chlorophyta</taxon>
        <taxon>core chlorophytes</taxon>
        <taxon>Trebouxiophyceae</taxon>
        <taxon>Trebouxiophyceae incertae sedis</taxon>
        <taxon>Coccomyxaceae</taxon>
        <taxon>Coccomyxa</taxon>
    </lineage>
</organism>
<accession>A0AAV1I496</accession>
<dbReference type="SUPFAM" id="SSF56300">
    <property type="entry name" value="Metallo-dependent phosphatases"/>
    <property type="match status" value="1"/>
</dbReference>
<sequence length="403" mass="44740">MRNVFRELHSGQSPKVAERVRHSIDYKLLACKAFAVWREARRCLSKIYMVSECHARTSDHNGAAVRLAIIGDVHGDWDSSEDGQALQALNCDAAVFVGDFNEEDIPLVHEIAAVNSPPKAVVLGNHDAWTCLTNWSIKKFKDRLPSGDSSIYSEVEEQLQILGADHVGYTHKHFKAADGTQFAIVGGRPFSKGGHRWTDCEDFYMRFYKVPDMETSAMRIAETVLNLPEGVVPILAAHNGPTNLGNSAWSISGVDFKPGGGDHGDWDLELALQHVHAAGRKVPMVVFGHMHERLKGTSVLRDMVAVDASTGTVYLNAAVVPRVRQIEVNGQPALARHFCIAELCHGHVQHLSNVWMSRGEDGSFTANKQLLLERASSSQGHGQVQWYRIWRGHTREHEVIHLL</sequence>
<protein>
    <recommendedName>
        <fullName evidence="1">Calcineurin-like phosphoesterase domain-containing protein</fullName>
    </recommendedName>
</protein>
<evidence type="ECO:0000259" key="1">
    <source>
        <dbReference type="Pfam" id="PF00149"/>
    </source>
</evidence>
<dbReference type="InterPro" id="IPR029052">
    <property type="entry name" value="Metallo-depent_PP-like"/>
</dbReference>
<dbReference type="GO" id="GO:0016787">
    <property type="term" value="F:hydrolase activity"/>
    <property type="evidence" value="ECO:0007669"/>
    <property type="project" value="InterPro"/>
</dbReference>
<evidence type="ECO:0000313" key="3">
    <source>
        <dbReference type="Proteomes" id="UP001314263"/>
    </source>
</evidence>
<dbReference type="NCBIfam" id="TIGR04168">
    <property type="entry name" value="TIGR04168 family protein"/>
    <property type="match status" value="1"/>
</dbReference>
<dbReference type="PANTHER" id="PTHR35769">
    <property type="entry name" value="CALCINEURIN-LIKE METALLO-PHOSPHOESTERASE SUPERFAMILY PROTEIN"/>
    <property type="match status" value="1"/>
</dbReference>
<dbReference type="EMBL" id="CAUYUE010000006">
    <property type="protein sequence ID" value="CAK0779720.1"/>
    <property type="molecule type" value="Genomic_DNA"/>
</dbReference>
<dbReference type="Proteomes" id="UP001314263">
    <property type="component" value="Unassembled WGS sequence"/>
</dbReference>
<evidence type="ECO:0000313" key="2">
    <source>
        <dbReference type="EMBL" id="CAK0779720.1"/>
    </source>
</evidence>
<feature type="domain" description="Calcineurin-like phosphoesterase" evidence="1">
    <location>
        <begin position="66"/>
        <end position="292"/>
    </location>
</feature>
<dbReference type="AlphaFoldDB" id="A0AAV1I496"/>
<gene>
    <name evidence="2" type="ORF">CVIRNUC_004834</name>
</gene>
<keyword evidence="3" id="KW-1185">Reference proteome</keyword>
<dbReference type="Gene3D" id="3.60.21.10">
    <property type="match status" value="1"/>
</dbReference>
<dbReference type="PANTHER" id="PTHR35769:SF2">
    <property type="entry name" value="CALCINEURIN-LIKE METALLO-PHOSPHOESTERASE SUPERFAMILY PROTEIN"/>
    <property type="match status" value="1"/>
</dbReference>
<dbReference type="InterPro" id="IPR027629">
    <property type="entry name" value="DevT-like"/>
</dbReference>